<keyword evidence="1" id="KW-0472">Membrane</keyword>
<evidence type="ECO:0000256" key="1">
    <source>
        <dbReference type="SAM" id="Phobius"/>
    </source>
</evidence>
<dbReference type="Proteomes" id="UP000515909">
    <property type="component" value="Chromosome"/>
</dbReference>
<reference evidence="2 3" key="1">
    <citation type="submission" date="2020-08" db="EMBL/GenBank/DDBJ databases">
        <title>The isolate Caproiciproducens sp. 7D4C2 produces n-caproate at mildly acidic conditions from hexoses: genome and rBOX comparison with related strains and chain-elongating bacteria.</title>
        <authorList>
            <person name="Esquivel-Elizondo S."/>
            <person name="Bagci C."/>
            <person name="Temovska M."/>
            <person name="Jeon B.S."/>
            <person name="Bessarab I."/>
            <person name="Williams R.B.H."/>
            <person name="Huson D.H."/>
            <person name="Angenent L.T."/>
        </authorList>
    </citation>
    <scope>NUCLEOTIDE SEQUENCE [LARGE SCALE GENOMIC DNA]</scope>
    <source>
        <strain evidence="2 3">7D4C2</strain>
    </source>
</reference>
<evidence type="ECO:0000313" key="2">
    <source>
        <dbReference type="EMBL" id="QNK40577.1"/>
    </source>
</evidence>
<dbReference type="InterPro" id="IPR025918">
    <property type="entry name" value="YIEGIA"/>
</dbReference>
<evidence type="ECO:0000313" key="3">
    <source>
        <dbReference type="Proteomes" id="UP000515909"/>
    </source>
</evidence>
<organism evidence="2 3">
    <name type="scientific">Caproicibacter fermentans</name>
    <dbReference type="NCBI Taxonomy" id="2576756"/>
    <lineage>
        <taxon>Bacteria</taxon>
        <taxon>Bacillati</taxon>
        <taxon>Bacillota</taxon>
        <taxon>Clostridia</taxon>
        <taxon>Eubacteriales</taxon>
        <taxon>Acutalibacteraceae</taxon>
        <taxon>Caproicibacter</taxon>
    </lineage>
</organism>
<protein>
    <submittedName>
        <fullName evidence="2">YIEGIA domain-containing protein</fullName>
    </submittedName>
</protein>
<name>A0A7G8TAD6_9FIRM</name>
<dbReference type="Pfam" id="PF14045">
    <property type="entry name" value="YIEGIA"/>
    <property type="match status" value="1"/>
</dbReference>
<accession>A0A7G8TAD6</accession>
<dbReference type="KEGG" id="cfem:HCR03_18420"/>
<keyword evidence="1" id="KW-1133">Transmembrane helix</keyword>
<gene>
    <name evidence="2" type="ORF">HCR03_18420</name>
</gene>
<feature type="transmembrane region" description="Helical" evidence="1">
    <location>
        <begin position="46"/>
        <end position="76"/>
    </location>
</feature>
<sequence>MEKALKEPDIYMIVIGIIMGASARIATLKVDYRQIPTYPCAYFNSIVMGFIASSLGAIAIPAILSGDFVSITFLTVAVQQFRETRKAEGESLSRLEHTEYTKRGDAYIDGISKTFESRNYIAMVTALLSVLAMKLSDSKAPAVLIPCGVITGAVVIILLYRFTKGKTIGDICNIRDGEIEIKGSELFVDGIFVTNTLGADKSRELFAKDGLAVVIEPKRPASRLTLENYGQRQAILFEAVKALGVRRYKYTRRNFSSDTGMIIIAFVPMIHDKNLLHYAVAHTPVLENSRKIGRIVKGG</sequence>
<feature type="transmembrane region" description="Helical" evidence="1">
    <location>
        <begin position="142"/>
        <end position="160"/>
    </location>
</feature>
<proteinExistence type="predicted"/>
<dbReference type="RefSeq" id="WP_187035823.1">
    <property type="nucleotide sequence ID" value="NZ_CP060286.1"/>
</dbReference>
<dbReference type="AlphaFoldDB" id="A0A7G8TAD6"/>
<keyword evidence="1" id="KW-0812">Transmembrane</keyword>
<dbReference type="EMBL" id="CP060286">
    <property type="protein sequence ID" value="QNK40577.1"/>
    <property type="molecule type" value="Genomic_DNA"/>
</dbReference>
<feature type="transmembrane region" description="Helical" evidence="1">
    <location>
        <begin position="9"/>
        <end position="26"/>
    </location>
</feature>